<dbReference type="InterPro" id="IPR018297">
    <property type="entry name" value="A/G_cyclase_CS"/>
</dbReference>
<evidence type="ECO:0000259" key="19">
    <source>
        <dbReference type="PROSITE" id="PS50125"/>
    </source>
</evidence>
<keyword evidence="9" id="KW-0067">ATP-binding</keyword>
<feature type="transmembrane region" description="Helical" evidence="18">
    <location>
        <begin position="1300"/>
        <end position="1323"/>
    </location>
</feature>
<evidence type="ECO:0000256" key="12">
    <source>
        <dbReference type="ARBA" id="ARBA00022998"/>
    </source>
</evidence>
<dbReference type="GO" id="GO:0007189">
    <property type="term" value="P:adenylate cyclase-activating G protein-coupled receptor signaling pathway"/>
    <property type="evidence" value="ECO:0007669"/>
    <property type="project" value="TreeGrafter"/>
</dbReference>
<dbReference type="Pfam" id="PF16214">
    <property type="entry name" value="AC_N"/>
    <property type="match status" value="1"/>
</dbReference>
<feature type="region of interest" description="Disordered" evidence="17">
    <location>
        <begin position="645"/>
        <end position="669"/>
    </location>
</feature>
<evidence type="ECO:0000256" key="4">
    <source>
        <dbReference type="ARBA" id="ARBA00012201"/>
    </source>
</evidence>
<dbReference type="GO" id="GO:0005524">
    <property type="term" value="F:ATP binding"/>
    <property type="evidence" value="ECO:0007669"/>
    <property type="project" value="UniProtKB-KW"/>
</dbReference>
<feature type="compositionally biased region" description="Basic and acidic residues" evidence="17">
    <location>
        <begin position="299"/>
        <end position="325"/>
    </location>
</feature>
<evidence type="ECO:0000256" key="1">
    <source>
        <dbReference type="ARBA" id="ARBA00001593"/>
    </source>
</evidence>
<sequence length="1850" mass="206517">MSTCDGSAQNRTSPQTTLPGGHDVGAPRGDETDFGVFYIDSRPTALLSDRSVAPTAITSQSDERARSQNIGSQLLPLGDCGESTNITTAGNTRPREKACNGIEGHRKINGLYEAESGSLSHGGKGGKISLSENFNTRSGIMANDSPEEHCVAPLDTVGNGDDSEHNIRSHATSSLIFVEPNTETHSGETRLGRKAGVEPDKNGDVSINSPDMESGLQQACNQADGSDGASNVKNLYHSNGCHDNMDELTTSPSGSVRDRRQAYKLQGRPSPSPNDIEAAVGQTICRDSDGVKPEGNSDPSRETETVNPEGKCEDHNYNEHLKDHPYNSCQQRKKSASAIETNTNKPSEANHSVKDDLAAQVAGNSTYDGTLGLAQPGQLWPQDVRDLRKKGAWHLRKLRSNSMESTRSMETREDTSQKHNLDRTVGNESCSNLPEFDIRSVSGKSKREERIKLKKDGEDHISKLRHEIVRDVSINSWSQVVIQEEGSECSQDPLLESPASSVHPGAGSAHAHSHPSWRHDSLASDSYSKWDDSRHGSATSEQLSLRWDSRQESVASTGPLFSGWAAEHSSSRGEEADRVPELANMGRKAVKSKLLWHTALTRLTQEMQKDGTVVSPSKKISVSGEYIQEINKKISTCTTSFPATKVHPDVESTDGGSKGRPGENDGIANPPNFFNNVGYIYRGVIIPTLNNAFNSEELETLYQHYFLRQRQKSLIFLNFIDIVNFIVTFLFYAVFIKDRFTLAKQILFPIFVLCEIIVCALVKWRRGFARGYMRYAGLFTWLMLTLEAVLLQVDTGGIRPPTFQDGLWQGLFTVLVTYTMVPFPLGWAIPAGGMTSLLHLVCQVSLVRSASAGTFARQLIANLLLYVCVNLAGLYTNYLTDRAQRLAFLETRRCIECRVKIEKENQRQERLLLSILPRFVALEMINDLSNEVEDDEAQHQQFRTVYIHRYENVSILFADIRGFTDWSARSTAQEVVKTLNELFARFDKLAKENNCLRIKMLGDCYFCVAGLPDPRPDHAHCCVEMGLQIIKVIRRVRESRKVDLDMRIGIHSGSVLCGVLGLRKWQFDAWSNDVDLANQMESSGLPGRIHVSETTRRCLGSDYEFEDYSGGERSKLLREKGMRSYLIKAFDEGLLKPTSNTELSPAKVRPSVHTQDSISSIASSIHRDFRGRTFSMTPSESSWSAEMPFSNILGFKSNRHGSFSVHGTLALLPYGLAKCLPVKRGVSEEVHRLIEHSIEVRSSDRMSKEHISRATLRFKDPDVEEKYHQLRDEVIKSNISCAFVILVFISFVQLCIIPRTYVLAIVLLMSMLVYVIVFIIFMAEEFKRCSRRMRQLSCWFHETLVARNSLVVCAIAVNFMAPISNVFVCDVSTPTNVTGMAINPDSLQCHFPQYFFLCGSLGFCTCAVFLHLNFLVKLSAVLTMALVEALLIQVSHGVLFSRYDQLMYQSDGGYGALVELTWVTVVAMVMFLLAVFYHGRQLETNARLDFLWKLQSKQELDDMSDLREHNKQLLQNILPEHVAQYYMEREREDEELYSEDYDNVAVMFASIPNFAEFYSQTFHQGIECLRLLNEIIADFDELLGEERFGEIEKIKSIGSTYMAVSGLNNKNKECSDKYSHLVALADYALAMQQVLEDINTHSFNDFRLKIGLTHGPAVAGVIGARKPQYDIWGKTVNLASRMDSSGVTGKIQVPQETYAILVTRGFKFECRGDIHVKGFEDNIRTYFLVGKDKCFSRLSGIPVTGLKRSGAHTTLATIVCGLVRSKHAQAKRSLENEKRKAEERSSRHSAPIITTDSPVYNGHTKLPNIPHGHVTKPTLNLPQGTPGLPMTPLPPIRRKPGIVEITTSGV</sequence>
<feature type="transmembrane region" description="Helical" evidence="18">
    <location>
        <begin position="1421"/>
        <end position="1440"/>
    </location>
</feature>
<evidence type="ECO:0000256" key="9">
    <source>
        <dbReference type="ARBA" id="ARBA00022840"/>
    </source>
</evidence>
<reference evidence="20" key="1">
    <citation type="submission" date="2022-01" db="EMBL/GenBank/DDBJ databases">
        <authorList>
            <person name="Braso-Vives M."/>
        </authorList>
    </citation>
    <scope>NUCLEOTIDE SEQUENCE</scope>
</reference>
<evidence type="ECO:0000256" key="14">
    <source>
        <dbReference type="ARBA" id="ARBA00023180"/>
    </source>
</evidence>
<keyword evidence="21" id="KW-1185">Reference proteome</keyword>
<feature type="transmembrane region" description="Helical" evidence="18">
    <location>
        <begin position="1394"/>
        <end position="1414"/>
    </location>
</feature>
<evidence type="ECO:0000256" key="10">
    <source>
        <dbReference type="ARBA" id="ARBA00022842"/>
    </source>
</evidence>
<feature type="domain" description="Guanylate cyclase" evidence="19">
    <location>
        <begin position="954"/>
        <end position="1081"/>
    </location>
</feature>
<evidence type="ECO:0000256" key="16">
    <source>
        <dbReference type="RuleBase" id="RU000405"/>
    </source>
</evidence>
<keyword evidence="6" id="KW-0479">Metal-binding</keyword>
<dbReference type="SUPFAM" id="SSF55073">
    <property type="entry name" value="Nucleotide cyclase"/>
    <property type="match status" value="2"/>
</dbReference>
<feature type="region of interest" description="Disordered" evidence="17">
    <location>
        <begin position="183"/>
        <end position="235"/>
    </location>
</feature>
<dbReference type="GO" id="GO:0005886">
    <property type="term" value="C:plasma membrane"/>
    <property type="evidence" value="ECO:0007669"/>
    <property type="project" value="InterPro"/>
</dbReference>
<feature type="compositionally biased region" description="Basic and acidic residues" evidence="17">
    <location>
        <begin position="185"/>
        <end position="203"/>
    </location>
</feature>
<evidence type="ECO:0000256" key="8">
    <source>
        <dbReference type="ARBA" id="ARBA00022741"/>
    </source>
</evidence>
<keyword evidence="5 18" id="KW-0812">Transmembrane</keyword>
<organism evidence="20 21">
    <name type="scientific">Branchiostoma lanceolatum</name>
    <name type="common">Common lancelet</name>
    <name type="synonym">Amphioxus lanceolatum</name>
    <dbReference type="NCBI Taxonomy" id="7740"/>
    <lineage>
        <taxon>Eukaryota</taxon>
        <taxon>Metazoa</taxon>
        <taxon>Chordata</taxon>
        <taxon>Cephalochordata</taxon>
        <taxon>Leptocardii</taxon>
        <taxon>Amphioxiformes</taxon>
        <taxon>Branchiostomatidae</taxon>
        <taxon>Branchiostoma</taxon>
    </lineage>
</organism>
<dbReference type="PANTHER" id="PTHR45627:SF1">
    <property type="entry name" value="ADENYLATE CYCLASE TYPE 8"/>
    <property type="match status" value="1"/>
</dbReference>
<feature type="region of interest" description="Disordered" evidence="17">
    <location>
        <begin position="488"/>
        <end position="549"/>
    </location>
</feature>
<evidence type="ECO:0000256" key="3">
    <source>
        <dbReference type="ARBA" id="ARBA00004141"/>
    </source>
</evidence>
<keyword evidence="10" id="KW-0460">Magnesium</keyword>
<dbReference type="CDD" id="cd07302">
    <property type="entry name" value="CHD"/>
    <property type="match status" value="2"/>
</dbReference>
<evidence type="ECO:0000256" key="2">
    <source>
        <dbReference type="ARBA" id="ARBA00001946"/>
    </source>
</evidence>
<feature type="region of interest" description="Disordered" evidence="17">
    <location>
        <begin position="1"/>
        <end position="34"/>
    </location>
</feature>
<protein>
    <recommendedName>
        <fullName evidence="4">adenylate cyclase</fullName>
        <ecNumber evidence="4">4.6.1.1</ecNumber>
    </recommendedName>
</protein>
<evidence type="ECO:0000256" key="11">
    <source>
        <dbReference type="ARBA" id="ARBA00022989"/>
    </source>
</evidence>
<dbReference type="EC" id="4.6.1.1" evidence="4"/>
<keyword evidence="14" id="KW-0325">Glycoprotein</keyword>
<feature type="transmembrane region" description="Helical" evidence="18">
    <location>
        <begin position="714"/>
        <end position="734"/>
    </location>
</feature>
<keyword evidence="13 18" id="KW-0472">Membrane</keyword>
<dbReference type="OrthoDB" id="10006362at2759"/>
<comment type="cofactor">
    <cofactor evidence="2">
        <name>Mg(2+)</name>
        <dbReference type="ChEBI" id="CHEBI:18420"/>
    </cofactor>
</comment>
<accession>A0A8J9Z6E4</accession>
<keyword evidence="8" id="KW-0547">Nucleotide-binding</keyword>
<feature type="transmembrane region" description="Helical" evidence="18">
    <location>
        <begin position="1460"/>
        <end position="1477"/>
    </location>
</feature>
<dbReference type="Pfam" id="PF00211">
    <property type="entry name" value="Guanylate_cyc"/>
    <property type="match status" value="2"/>
</dbReference>
<evidence type="ECO:0000313" key="21">
    <source>
        <dbReference type="Proteomes" id="UP000838412"/>
    </source>
</evidence>
<evidence type="ECO:0000256" key="15">
    <source>
        <dbReference type="ARBA" id="ARBA00023239"/>
    </source>
</evidence>
<evidence type="ECO:0000256" key="5">
    <source>
        <dbReference type="ARBA" id="ARBA00022692"/>
    </source>
</evidence>
<comment type="catalytic activity">
    <reaction evidence="1">
        <text>ATP = 3',5'-cyclic AMP + diphosphate</text>
        <dbReference type="Rhea" id="RHEA:15389"/>
        <dbReference type="ChEBI" id="CHEBI:30616"/>
        <dbReference type="ChEBI" id="CHEBI:33019"/>
        <dbReference type="ChEBI" id="CHEBI:58165"/>
        <dbReference type="EC" id="4.6.1.1"/>
    </reaction>
</comment>
<dbReference type="FunFam" id="3.30.70.1230:FF:000001">
    <property type="entry name" value="Adenylate cyclase"/>
    <property type="match status" value="1"/>
</dbReference>
<feature type="transmembrane region" description="Helical" evidence="18">
    <location>
        <begin position="1344"/>
        <end position="1363"/>
    </location>
</feature>
<feature type="domain" description="Guanylate cyclase" evidence="19">
    <location>
        <begin position="1545"/>
        <end position="1683"/>
    </location>
</feature>
<feature type="compositionally biased region" description="Polar residues" evidence="17">
    <location>
        <begin position="338"/>
        <end position="350"/>
    </location>
</feature>
<dbReference type="Pfam" id="PF06327">
    <property type="entry name" value="Adcy_cons_dom"/>
    <property type="match status" value="1"/>
</dbReference>
<dbReference type="PROSITE" id="PS00452">
    <property type="entry name" value="GUANYLATE_CYCLASE_1"/>
    <property type="match status" value="1"/>
</dbReference>
<comment type="similarity">
    <text evidence="16">Belongs to the adenylyl cyclase class-4/guanylyl cyclase family.</text>
</comment>
<feature type="compositionally biased region" description="Polar residues" evidence="17">
    <location>
        <begin position="1"/>
        <end position="18"/>
    </location>
</feature>
<dbReference type="GO" id="GO:0046872">
    <property type="term" value="F:metal ion binding"/>
    <property type="evidence" value="ECO:0007669"/>
    <property type="project" value="UniProtKB-KW"/>
</dbReference>
<keyword evidence="11 18" id="KW-1133">Transmembrane helix</keyword>
<evidence type="ECO:0000256" key="13">
    <source>
        <dbReference type="ARBA" id="ARBA00023136"/>
    </source>
</evidence>
<feature type="compositionally biased region" description="Basic and acidic residues" evidence="17">
    <location>
        <begin position="407"/>
        <end position="422"/>
    </location>
</feature>
<dbReference type="InterPro" id="IPR009398">
    <property type="entry name" value="Adcy_conserved_dom"/>
</dbReference>
<dbReference type="GO" id="GO:0004016">
    <property type="term" value="F:adenylate cyclase activity"/>
    <property type="evidence" value="ECO:0007669"/>
    <property type="project" value="UniProtKB-EC"/>
</dbReference>
<comment type="subcellular location">
    <subcellularLocation>
        <location evidence="3">Membrane</location>
        <topology evidence="3">Multi-pass membrane protein</topology>
    </subcellularLocation>
</comment>
<feature type="transmembrane region" description="Helical" evidence="18">
    <location>
        <begin position="746"/>
        <end position="764"/>
    </location>
</feature>
<feature type="region of interest" description="Disordered" evidence="17">
    <location>
        <begin position="284"/>
        <end position="351"/>
    </location>
</feature>
<dbReference type="Gene3D" id="3.30.70.1230">
    <property type="entry name" value="Nucleotide cyclase"/>
    <property type="match status" value="2"/>
</dbReference>
<dbReference type="GO" id="GO:0006171">
    <property type="term" value="P:cAMP biosynthetic process"/>
    <property type="evidence" value="ECO:0007669"/>
    <property type="project" value="UniProtKB-KW"/>
</dbReference>
<evidence type="ECO:0000256" key="6">
    <source>
        <dbReference type="ARBA" id="ARBA00022723"/>
    </source>
</evidence>
<evidence type="ECO:0000256" key="18">
    <source>
        <dbReference type="SAM" id="Phobius"/>
    </source>
</evidence>
<feature type="region of interest" description="Disordered" evidence="17">
    <location>
        <begin position="1769"/>
        <end position="1801"/>
    </location>
</feature>
<dbReference type="InterPro" id="IPR029787">
    <property type="entry name" value="Nucleotide_cyclase"/>
</dbReference>
<feature type="compositionally biased region" description="Low complexity" evidence="17">
    <location>
        <begin position="497"/>
        <end position="510"/>
    </location>
</feature>
<dbReference type="Proteomes" id="UP000838412">
    <property type="component" value="Chromosome 16"/>
</dbReference>
<dbReference type="SMART" id="SM00044">
    <property type="entry name" value="CYCc"/>
    <property type="match status" value="2"/>
</dbReference>
<feature type="transmembrane region" description="Helical" evidence="18">
    <location>
        <begin position="1274"/>
        <end position="1294"/>
    </location>
</feature>
<dbReference type="InterPro" id="IPR032628">
    <property type="entry name" value="AC_N"/>
</dbReference>
<evidence type="ECO:0000313" key="20">
    <source>
        <dbReference type="EMBL" id="CAH1248161.1"/>
    </source>
</evidence>
<feature type="region of interest" description="Disordered" evidence="17">
    <location>
        <begin position="398"/>
        <end position="435"/>
    </location>
</feature>
<dbReference type="GO" id="GO:0035556">
    <property type="term" value="P:intracellular signal transduction"/>
    <property type="evidence" value="ECO:0007669"/>
    <property type="project" value="InterPro"/>
</dbReference>
<dbReference type="EMBL" id="OV696701">
    <property type="protein sequence ID" value="CAH1248161.1"/>
    <property type="molecule type" value="Genomic_DNA"/>
</dbReference>
<keyword evidence="15 16" id="KW-0456">Lyase</keyword>
<feature type="compositionally biased region" description="Polar residues" evidence="17">
    <location>
        <begin position="205"/>
        <end position="235"/>
    </location>
</feature>
<evidence type="ECO:0000256" key="7">
    <source>
        <dbReference type="ARBA" id="ARBA00022737"/>
    </source>
</evidence>
<keyword evidence="7" id="KW-0677">Repeat</keyword>
<dbReference type="FunFam" id="3.30.70.1230:FF:000048">
    <property type="entry name" value="Phospholipid-transporting ATPase, putative"/>
    <property type="match status" value="1"/>
</dbReference>
<evidence type="ECO:0000256" key="17">
    <source>
        <dbReference type="SAM" id="MobiDB-lite"/>
    </source>
</evidence>
<dbReference type="InterPro" id="IPR001054">
    <property type="entry name" value="A/G_cyclase"/>
</dbReference>
<proteinExistence type="inferred from homology"/>
<feature type="compositionally biased region" description="Basic and acidic residues" evidence="17">
    <location>
        <begin position="517"/>
        <end position="535"/>
    </location>
</feature>
<feature type="transmembrane region" description="Helical" evidence="18">
    <location>
        <begin position="776"/>
        <end position="795"/>
    </location>
</feature>
<gene>
    <name evidence="20" type="primary">ADCY8</name>
    <name evidence="20" type="ORF">BLAG_LOCUS9584</name>
</gene>
<feature type="compositionally biased region" description="Basic and acidic residues" evidence="17">
    <location>
        <begin position="1772"/>
        <end position="1786"/>
    </location>
</feature>
<dbReference type="PROSITE" id="PS50125">
    <property type="entry name" value="GUANYLATE_CYCLASE_2"/>
    <property type="match status" value="2"/>
</dbReference>
<keyword evidence="12" id="KW-0115">cAMP biosynthesis</keyword>
<name>A0A8J9Z6E4_BRALA</name>
<dbReference type="PANTHER" id="PTHR45627">
    <property type="entry name" value="ADENYLATE CYCLASE TYPE 1"/>
    <property type="match status" value="1"/>
</dbReference>
<feature type="transmembrane region" description="Helical" evidence="18">
    <location>
        <begin position="807"/>
        <end position="829"/>
    </location>
</feature>